<dbReference type="AlphaFoldDB" id="A0A8J3GLU6"/>
<evidence type="ECO:0000313" key="2">
    <source>
        <dbReference type="Proteomes" id="UP000630142"/>
    </source>
</evidence>
<reference evidence="1" key="2">
    <citation type="submission" date="2020-09" db="EMBL/GenBank/DDBJ databases">
        <authorList>
            <person name="Sun Q."/>
            <person name="Kim S."/>
        </authorList>
    </citation>
    <scope>NUCLEOTIDE SEQUENCE</scope>
    <source>
        <strain evidence="1">KCTC 42249</strain>
    </source>
</reference>
<organism evidence="1 2">
    <name type="scientific">Tianweitania populi</name>
    <dbReference type="NCBI Taxonomy" id="1607949"/>
    <lineage>
        <taxon>Bacteria</taxon>
        <taxon>Pseudomonadati</taxon>
        <taxon>Pseudomonadota</taxon>
        <taxon>Alphaproteobacteria</taxon>
        <taxon>Hyphomicrobiales</taxon>
        <taxon>Phyllobacteriaceae</taxon>
        <taxon>Tianweitania</taxon>
    </lineage>
</organism>
<keyword evidence="2" id="KW-1185">Reference proteome</keyword>
<comment type="caution">
    <text evidence="1">The sequence shown here is derived from an EMBL/GenBank/DDBJ whole genome shotgun (WGS) entry which is preliminary data.</text>
</comment>
<proteinExistence type="predicted"/>
<dbReference type="EMBL" id="BMZQ01000002">
    <property type="protein sequence ID" value="GHD14008.1"/>
    <property type="molecule type" value="Genomic_DNA"/>
</dbReference>
<sequence length="105" mass="11671">MTTVLPALHEGHAPIFLHQAFDDAIHAYEEWAPDLAEPEVEFDGRAVGISAVFGRMRDCTDLLPTRTLETVRAVTQEDGALSDQQVTYADAATLMRTLFVERLRA</sequence>
<gene>
    <name evidence="1" type="ORF">GCM10016234_19010</name>
</gene>
<accession>A0A8J3GLU6</accession>
<dbReference type="RefSeq" id="WP_189503357.1">
    <property type="nucleotide sequence ID" value="NZ_BMZQ01000002.1"/>
</dbReference>
<dbReference type="Proteomes" id="UP000630142">
    <property type="component" value="Unassembled WGS sequence"/>
</dbReference>
<evidence type="ECO:0000313" key="1">
    <source>
        <dbReference type="EMBL" id="GHD14008.1"/>
    </source>
</evidence>
<name>A0A8J3GLU6_9HYPH</name>
<reference evidence="1" key="1">
    <citation type="journal article" date="2014" name="Int. J. Syst. Evol. Microbiol.">
        <title>Complete genome sequence of Corynebacterium casei LMG S-19264T (=DSM 44701T), isolated from a smear-ripened cheese.</title>
        <authorList>
            <consortium name="US DOE Joint Genome Institute (JGI-PGF)"/>
            <person name="Walter F."/>
            <person name="Albersmeier A."/>
            <person name="Kalinowski J."/>
            <person name="Ruckert C."/>
        </authorList>
    </citation>
    <scope>NUCLEOTIDE SEQUENCE</scope>
    <source>
        <strain evidence="1">KCTC 42249</strain>
    </source>
</reference>
<protein>
    <submittedName>
        <fullName evidence="1">Uncharacterized protein</fullName>
    </submittedName>
</protein>